<evidence type="ECO:0000256" key="1">
    <source>
        <dbReference type="SAM" id="MobiDB-lite"/>
    </source>
</evidence>
<feature type="compositionally biased region" description="Polar residues" evidence="1">
    <location>
        <begin position="193"/>
        <end position="205"/>
    </location>
</feature>
<reference evidence="3 4" key="1">
    <citation type="submission" date="2023-02" db="EMBL/GenBank/DDBJ databases">
        <title>LHISI_Scaffold_Assembly.</title>
        <authorList>
            <person name="Stuart O.P."/>
            <person name="Cleave R."/>
            <person name="Magrath M.J.L."/>
            <person name="Mikheyev A.S."/>
        </authorList>
    </citation>
    <scope>NUCLEOTIDE SEQUENCE [LARGE SCALE GENOMIC DNA]</scope>
    <source>
        <strain evidence="3">Daus_M_001</strain>
        <tissue evidence="3">Leg muscle</tissue>
    </source>
</reference>
<keyword evidence="4" id="KW-1185">Reference proteome</keyword>
<keyword evidence="2" id="KW-0812">Transmembrane</keyword>
<name>A0ABQ9H2E0_9NEOP</name>
<proteinExistence type="predicted"/>
<keyword evidence="2" id="KW-0472">Membrane</keyword>
<evidence type="ECO:0000256" key="2">
    <source>
        <dbReference type="SAM" id="Phobius"/>
    </source>
</evidence>
<dbReference type="Proteomes" id="UP001159363">
    <property type="component" value="Chromosome 6"/>
</dbReference>
<gene>
    <name evidence="3" type="ORF">PR048_019002</name>
</gene>
<evidence type="ECO:0000313" key="3">
    <source>
        <dbReference type="EMBL" id="KAJ8878424.1"/>
    </source>
</evidence>
<keyword evidence="2" id="KW-1133">Transmembrane helix</keyword>
<dbReference type="EMBL" id="JARBHB010000007">
    <property type="protein sequence ID" value="KAJ8878424.1"/>
    <property type="molecule type" value="Genomic_DNA"/>
</dbReference>
<feature type="transmembrane region" description="Helical" evidence="2">
    <location>
        <begin position="12"/>
        <end position="32"/>
    </location>
</feature>
<evidence type="ECO:0000313" key="4">
    <source>
        <dbReference type="Proteomes" id="UP001159363"/>
    </source>
</evidence>
<sequence length="529" mass="58961">METDTPVATWNSFRMLAMGCALFLTVSGFRVLRFLSVKIGGRPERTASAQCPSTFHLRRKNATFDLGRFTFRAITRLNSTLRWQPTITPLLKSDSSVPRAISLSTGSTLACSVWRLHNSTDVLNYLSSRIRRVQRLGEALNNGVLRVDEGEASNEGAGGEWEIPEKTWGTSDIIRHDSHMRKSEERFPLGIEPSSSWQETSSLTTAPPWPQPNAHQPITGFSLIGIVPDDAAGRDVPFPPPLHYGAATCTPQSSSSVLETSLQQTHPSHPNRFTKVLRTDHPLYLASRFQILSSRHNHKTRSLTASNLDLPQHRTNFYSGSFTVNSRRCWNFLELHLKLLKKGLALRPTSVSHRRRGRNCPADELPLGDLSSCNCAVFLETPMVHVVFDTSWRTVAQSPPSTVTADNQCAVDIGKFVQKIAEPNLQVVELANTAQTSLTLLLPAYYWLIVKWGVCKQLQSKHSSRRKEQEFEVYLATERIREILVALPTIIIVIDQSIGTLPSVCDVIQEMFTACSMGISTTLLTSCNV</sequence>
<organism evidence="3 4">
    <name type="scientific">Dryococelus australis</name>
    <dbReference type="NCBI Taxonomy" id="614101"/>
    <lineage>
        <taxon>Eukaryota</taxon>
        <taxon>Metazoa</taxon>
        <taxon>Ecdysozoa</taxon>
        <taxon>Arthropoda</taxon>
        <taxon>Hexapoda</taxon>
        <taxon>Insecta</taxon>
        <taxon>Pterygota</taxon>
        <taxon>Neoptera</taxon>
        <taxon>Polyneoptera</taxon>
        <taxon>Phasmatodea</taxon>
        <taxon>Verophasmatodea</taxon>
        <taxon>Anareolatae</taxon>
        <taxon>Phasmatidae</taxon>
        <taxon>Eurycanthinae</taxon>
        <taxon>Dryococelus</taxon>
    </lineage>
</organism>
<comment type="caution">
    <text evidence="3">The sequence shown here is derived from an EMBL/GenBank/DDBJ whole genome shotgun (WGS) entry which is preliminary data.</text>
</comment>
<accession>A0ABQ9H2E0</accession>
<feature type="region of interest" description="Disordered" evidence="1">
    <location>
        <begin position="188"/>
        <end position="212"/>
    </location>
</feature>
<protein>
    <submittedName>
        <fullName evidence="3">Uncharacterized protein</fullName>
    </submittedName>
</protein>